<proteinExistence type="predicted"/>
<evidence type="ECO:0000313" key="1">
    <source>
        <dbReference type="EMBL" id="GES93069.1"/>
    </source>
</evidence>
<dbReference type="EMBL" id="BLAL01000218">
    <property type="protein sequence ID" value="GES93069.1"/>
    <property type="molecule type" value="Genomic_DNA"/>
</dbReference>
<comment type="caution">
    <text evidence="1">The sequence shown here is derived from an EMBL/GenBank/DDBJ whole genome shotgun (WGS) entry which is preliminary data.</text>
</comment>
<dbReference type="AlphaFoldDB" id="A0A8H3LU31"/>
<gene>
    <name evidence="1" type="ORF">RCL2_001982500</name>
</gene>
<evidence type="ECO:0000313" key="2">
    <source>
        <dbReference type="Proteomes" id="UP000615446"/>
    </source>
</evidence>
<dbReference type="Proteomes" id="UP000615446">
    <property type="component" value="Unassembled WGS sequence"/>
</dbReference>
<reference evidence="1" key="1">
    <citation type="submission" date="2019-10" db="EMBL/GenBank/DDBJ databases">
        <title>Conservation and host-specific expression of non-tandemly repeated heterogenous ribosome RNA gene in arbuscular mycorrhizal fungi.</title>
        <authorList>
            <person name="Maeda T."/>
            <person name="Kobayashi Y."/>
            <person name="Nakagawa T."/>
            <person name="Ezawa T."/>
            <person name="Yamaguchi K."/>
            <person name="Bino T."/>
            <person name="Nishimoto Y."/>
            <person name="Shigenobu S."/>
            <person name="Kawaguchi M."/>
        </authorList>
    </citation>
    <scope>NUCLEOTIDE SEQUENCE</scope>
    <source>
        <strain evidence="1">HR1</strain>
    </source>
</reference>
<organism evidence="1 2">
    <name type="scientific">Rhizophagus clarus</name>
    <dbReference type="NCBI Taxonomy" id="94130"/>
    <lineage>
        <taxon>Eukaryota</taxon>
        <taxon>Fungi</taxon>
        <taxon>Fungi incertae sedis</taxon>
        <taxon>Mucoromycota</taxon>
        <taxon>Glomeromycotina</taxon>
        <taxon>Glomeromycetes</taxon>
        <taxon>Glomerales</taxon>
        <taxon>Glomeraceae</taxon>
        <taxon>Rhizophagus</taxon>
    </lineage>
</organism>
<accession>A0A8H3LU31</accession>
<sequence length="96" mass="11091">MLSTCSIDMLKYSNFTGNFKTNLCGIIHVLELYCIYHGIIGPSNASNENEILTKLQECLWVSHWVHIRLLIQSKLVKVKFVMVKTKLEPIVHYNEP</sequence>
<protein>
    <submittedName>
        <fullName evidence="1">Uncharacterized protein</fullName>
    </submittedName>
</protein>
<name>A0A8H3LU31_9GLOM</name>